<name>A0A7Z7IL04_9MYCO</name>
<dbReference type="InterPro" id="IPR021373">
    <property type="entry name" value="DUF2993"/>
</dbReference>
<gene>
    <name evidence="1" type="ORF">MSIMFB_02692</name>
</gene>
<keyword evidence="2" id="KW-1185">Reference proteome</keyword>
<dbReference type="EMBL" id="OCTY01000002">
    <property type="protein sequence ID" value="SOJ55203.1"/>
    <property type="molecule type" value="Genomic_DNA"/>
</dbReference>
<accession>A0A7Z7IL04</accession>
<evidence type="ECO:0000313" key="1">
    <source>
        <dbReference type="EMBL" id="SOJ55203.1"/>
    </source>
</evidence>
<reference evidence="1 2" key="1">
    <citation type="submission" date="2017-10" db="EMBL/GenBank/DDBJ databases">
        <authorList>
            <consortium name="Urmite Genomes"/>
        </authorList>
    </citation>
    <scope>NUCLEOTIDE SEQUENCE [LARGE SCALE GENOMIC DNA]</scope>
    <source>
        <strain evidence="1 2">FB-527</strain>
    </source>
</reference>
<evidence type="ECO:0000313" key="2">
    <source>
        <dbReference type="Proteomes" id="UP000554965"/>
    </source>
</evidence>
<dbReference type="Proteomes" id="UP000554965">
    <property type="component" value="Unassembled WGS sequence"/>
</dbReference>
<evidence type="ECO:0008006" key="3">
    <source>
        <dbReference type="Google" id="ProtNLM"/>
    </source>
</evidence>
<proteinExistence type="predicted"/>
<protein>
    <recommendedName>
        <fullName evidence="3">DUF2993 domain-containing protein</fullName>
    </recommendedName>
</protein>
<comment type="caution">
    <text evidence="1">The sequence shown here is derived from an EMBL/GenBank/DDBJ whole genome shotgun (WGS) entry which is preliminary data.</text>
</comment>
<sequence length="259" mass="27303">MRNSSPVKSVRVAAATRRQPAARVRIKRILAVCIVLTLTVAFCAAEVFARDKVRAMIVDSARRTLRTTALTVGIGSSSMVINLITDHISAVSIAAKGASLCQFDGIDISAVLHDLSVIGGPTASHTDATVTMNPSAIRQALSEANGMDPAMLAVTIHDGLIRLNTGPSGKLTVELGPTLDGSDLVFTIRSMAIEGHPIDPRQVSAFGRGGSIQRRRSLVGLPLGLTVKSIKVTDSALMLYLTGGRAQLAVAPSQQCRYH</sequence>
<dbReference type="Pfam" id="PF11209">
    <property type="entry name" value="LmeA"/>
    <property type="match status" value="1"/>
</dbReference>
<dbReference type="AlphaFoldDB" id="A0A7Z7IL04"/>
<organism evidence="1 2">
    <name type="scientific">Mycobacterium simulans</name>
    <dbReference type="NCBI Taxonomy" id="627089"/>
    <lineage>
        <taxon>Bacteria</taxon>
        <taxon>Bacillati</taxon>
        <taxon>Actinomycetota</taxon>
        <taxon>Actinomycetes</taxon>
        <taxon>Mycobacteriales</taxon>
        <taxon>Mycobacteriaceae</taxon>
        <taxon>Mycobacterium</taxon>
    </lineage>
</organism>